<dbReference type="RefSeq" id="WP_006626485.1">
    <property type="nucleotide sequence ID" value="NZ_ADFR01000002.1"/>
</dbReference>
<evidence type="ECO:0000256" key="8">
    <source>
        <dbReference type="ARBA" id="ARBA00023136"/>
    </source>
</evidence>
<dbReference type="Proteomes" id="UP000005017">
    <property type="component" value="Unassembled WGS sequence"/>
</dbReference>
<name>D2MM64_9FIRM</name>
<gene>
    <name evidence="11" type="ORF">HMPREF9013_0835</name>
</gene>
<dbReference type="EMBL" id="ADFR01000002">
    <property type="protein sequence ID" value="EFC06140.1"/>
    <property type="molecule type" value="Genomic_DNA"/>
</dbReference>
<keyword evidence="4" id="KW-0813">Transport</keyword>
<dbReference type="InterPro" id="IPR048279">
    <property type="entry name" value="MdtK-like"/>
</dbReference>
<reference evidence="12" key="1">
    <citation type="submission" date="2009-12" db="EMBL/GenBank/DDBJ databases">
        <title>Sequence of Clostridiales genomosp. BVAB3 str. UPII9-5.</title>
        <authorList>
            <person name="Madupu R."/>
            <person name="Durkin A.S."/>
            <person name="Torralba M."/>
            <person name="Methe B."/>
            <person name="Sutton G.G."/>
            <person name="Strausberg R.L."/>
            <person name="Nelson K.E."/>
        </authorList>
    </citation>
    <scope>NUCLEOTIDE SEQUENCE [LARGE SCALE GENOMIC DNA]</scope>
    <source>
        <strain evidence="12">W1219</strain>
    </source>
</reference>
<dbReference type="InterPro" id="IPR051327">
    <property type="entry name" value="MATE_MepA_subfamily"/>
</dbReference>
<evidence type="ECO:0000256" key="4">
    <source>
        <dbReference type="ARBA" id="ARBA00022448"/>
    </source>
</evidence>
<feature type="transmembrane region" description="Helical" evidence="10">
    <location>
        <begin position="358"/>
        <end position="378"/>
    </location>
</feature>
<feature type="transmembrane region" description="Helical" evidence="10">
    <location>
        <begin position="313"/>
        <end position="338"/>
    </location>
</feature>
<evidence type="ECO:0000256" key="6">
    <source>
        <dbReference type="ARBA" id="ARBA00022692"/>
    </source>
</evidence>
<keyword evidence="9" id="KW-0046">Antibiotic resistance</keyword>
<evidence type="ECO:0000256" key="3">
    <source>
        <dbReference type="ARBA" id="ARBA00022106"/>
    </source>
</evidence>
<keyword evidence="7 10" id="KW-1133">Transmembrane helix</keyword>
<comment type="caution">
    <text evidence="11">The sequence shown here is derived from an EMBL/GenBank/DDBJ whole genome shotgun (WGS) entry which is preliminary data.</text>
</comment>
<evidence type="ECO:0000256" key="10">
    <source>
        <dbReference type="SAM" id="Phobius"/>
    </source>
</evidence>
<dbReference type="PANTHER" id="PTHR43823:SF3">
    <property type="entry name" value="MULTIDRUG EXPORT PROTEIN MEPA"/>
    <property type="match status" value="1"/>
</dbReference>
<dbReference type="NCBIfam" id="TIGR00797">
    <property type="entry name" value="matE"/>
    <property type="match status" value="1"/>
</dbReference>
<keyword evidence="6 10" id="KW-0812">Transmembrane</keyword>
<feature type="transmembrane region" description="Helical" evidence="10">
    <location>
        <begin position="195"/>
        <end position="216"/>
    </location>
</feature>
<evidence type="ECO:0000256" key="5">
    <source>
        <dbReference type="ARBA" id="ARBA00022475"/>
    </source>
</evidence>
<comment type="similarity">
    <text evidence="2">Belongs to the multi antimicrobial extrusion (MATE) (TC 2.A.66.1) family. MepA subfamily.</text>
</comment>
<evidence type="ECO:0000256" key="1">
    <source>
        <dbReference type="ARBA" id="ARBA00004651"/>
    </source>
</evidence>
<dbReference type="GO" id="GO:0005886">
    <property type="term" value="C:plasma membrane"/>
    <property type="evidence" value="ECO:0007669"/>
    <property type="project" value="UniProtKB-SubCell"/>
</dbReference>
<dbReference type="PANTHER" id="PTHR43823">
    <property type="entry name" value="SPORULATION PROTEIN YKVU"/>
    <property type="match status" value="1"/>
</dbReference>
<evidence type="ECO:0000313" key="11">
    <source>
        <dbReference type="EMBL" id="EFC06140.1"/>
    </source>
</evidence>
<feature type="transmembrane region" description="Helical" evidence="10">
    <location>
        <begin position="56"/>
        <end position="81"/>
    </location>
</feature>
<dbReference type="GO" id="GO:0015297">
    <property type="term" value="F:antiporter activity"/>
    <property type="evidence" value="ECO:0007669"/>
    <property type="project" value="InterPro"/>
</dbReference>
<dbReference type="STRING" id="679192.HMPREF9013_0835"/>
<feature type="transmembrane region" description="Helical" evidence="10">
    <location>
        <begin position="237"/>
        <end position="259"/>
    </location>
</feature>
<dbReference type="GO" id="GO:0042910">
    <property type="term" value="F:xenobiotic transmembrane transporter activity"/>
    <property type="evidence" value="ECO:0007669"/>
    <property type="project" value="InterPro"/>
</dbReference>
<feature type="transmembrane region" description="Helical" evidence="10">
    <location>
        <begin position="416"/>
        <end position="437"/>
    </location>
</feature>
<sequence length="449" mass="48879">MDVRDKLLTENPWKLMISLSLPAILGQLIVGLYAFVDSIYVGQMVGTNAMSAVSAASPFVLINNAIAVLLGIGSGSVLSRAIGKKDQETIDKIMGNLTFLVIILSSVVMVIGMIVAPEFLRLSGADGEVLKMGVSYLRTVYLGSIFVNFMQGANMIIRAEGRMKIAMGIMAAGAILNIILDPVFIRFMPSRGPQAVAIATVISQMIQALVTLLYFLKKSPVIRFHGLKLAKDLLPEIFSVGMSAMLMQIMMLVQMTVVYNTAVHFGGGSQIALMGAAQRVMQLAFVPIWGMSQGLQPAVGTNFGAKEYIRVKKLMNVFMIGSTCLAGLFFTIIEFFPVQILSAFITDSSTVSSGLTNFRLMYCIFPTYGVLIMTVTYFQAIGKAKQAGILVILRQLVLVVPLVLILPRLLKGNVLGVWLALPLNDIVIILIAIMLLIREYKHLIQLTTE</sequence>
<feature type="transmembrane region" description="Helical" evidence="10">
    <location>
        <begin position="12"/>
        <end position="36"/>
    </location>
</feature>
<dbReference type="PIRSF" id="PIRSF006603">
    <property type="entry name" value="DinF"/>
    <property type="match status" value="1"/>
</dbReference>
<keyword evidence="8 10" id="KW-0472">Membrane</keyword>
<evidence type="ECO:0000256" key="7">
    <source>
        <dbReference type="ARBA" id="ARBA00022989"/>
    </source>
</evidence>
<keyword evidence="5" id="KW-1003">Cell membrane</keyword>
<dbReference type="eggNOG" id="COG0534">
    <property type="taxonomic scope" value="Bacteria"/>
</dbReference>
<proteinExistence type="inferred from homology"/>
<dbReference type="InterPro" id="IPR002528">
    <property type="entry name" value="MATE_fam"/>
</dbReference>
<dbReference type="OrthoDB" id="9811110at2"/>
<dbReference type="GO" id="GO:0046677">
    <property type="term" value="P:response to antibiotic"/>
    <property type="evidence" value="ECO:0007669"/>
    <property type="project" value="UniProtKB-KW"/>
</dbReference>
<dbReference type="AlphaFoldDB" id="D2MM64"/>
<comment type="subcellular location">
    <subcellularLocation>
        <location evidence="1">Cell membrane</location>
        <topology evidence="1">Multi-pass membrane protein</topology>
    </subcellularLocation>
</comment>
<organism evidence="11 12">
    <name type="scientific">Bulleidia extructa W1219</name>
    <dbReference type="NCBI Taxonomy" id="679192"/>
    <lineage>
        <taxon>Bacteria</taxon>
        <taxon>Bacillati</taxon>
        <taxon>Bacillota</taxon>
        <taxon>Erysipelotrichia</taxon>
        <taxon>Erysipelotrichales</taxon>
        <taxon>Erysipelotrichaceae</taxon>
        <taxon>Bulleidia</taxon>
    </lineage>
</organism>
<dbReference type="CDD" id="cd13143">
    <property type="entry name" value="MATE_MepA_like"/>
    <property type="match status" value="1"/>
</dbReference>
<evidence type="ECO:0000256" key="2">
    <source>
        <dbReference type="ARBA" id="ARBA00008417"/>
    </source>
</evidence>
<feature type="transmembrane region" description="Helical" evidence="10">
    <location>
        <begin position="93"/>
        <end position="116"/>
    </location>
</feature>
<evidence type="ECO:0000256" key="9">
    <source>
        <dbReference type="ARBA" id="ARBA00023251"/>
    </source>
</evidence>
<evidence type="ECO:0000313" key="12">
    <source>
        <dbReference type="Proteomes" id="UP000005017"/>
    </source>
</evidence>
<dbReference type="Pfam" id="PF01554">
    <property type="entry name" value="MatE"/>
    <property type="match status" value="2"/>
</dbReference>
<feature type="transmembrane region" description="Helical" evidence="10">
    <location>
        <begin position="169"/>
        <end position="189"/>
    </location>
</feature>
<feature type="transmembrane region" description="Helical" evidence="10">
    <location>
        <begin position="390"/>
        <end position="410"/>
    </location>
</feature>
<accession>D2MM64</accession>
<feature type="transmembrane region" description="Helical" evidence="10">
    <location>
        <begin position="136"/>
        <end position="157"/>
    </location>
</feature>
<keyword evidence="12" id="KW-1185">Reference proteome</keyword>
<protein>
    <recommendedName>
        <fullName evidence="3">Multidrug export protein MepA</fullName>
    </recommendedName>
</protein>
<dbReference type="InterPro" id="IPR045070">
    <property type="entry name" value="MATE_MepA-like"/>
</dbReference>